<dbReference type="AlphaFoldDB" id="A0A1G8CWC1"/>
<evidence type="ECO:0000313" key="1">
    <source>
        <dbReference type="EMBL" id="SDH49644.1"/>
    </source>
</evidence>
<evidence type="ECO:0000313" key="2">
    <source>
        <dbReference type="Proteomes" id="UP000199636"/>
    </source>
</evidence>
<accession>A0A1G8CWC1</accession>
<protein>
    <submittedName>
        <fullName evidence="1">Uncharacterized protein</fullName>
    </submittedName>
</protein>
<dbReference type="STRING" id="428992.SAMN05216272_101798"/>
<proteinExistence type="predicted"/>
<reference evidence="2" key="1">
    <citation type="submission" date="2016-10" db="EMBL/GenBank/DDBJ databases">
        <authorList>
            <person name="Varghese N."/>
            <person name="Submissions S."/>
        </authorList>
    </citation>
    <scope>NUCLEOTIDE SEQUENCE [LARGE SCALE GENOMIC DNA]</scope>
    <source>
        <strain evidence="2">CCM 7469</strain>
    </source>
</reference>
<dbReference type="Proteomes" id="UP000199636">
    <property type="component" value="Unassembled WGS sequence"/>
</dbReference>
<sequence>MACLVNGYGSKPAAGWSVGHQSADGQGFSLGNGDGYINFVASGSNIVQVYIMETITDGTTALAAGANRRSAGWSDGTSSTERQVFYHPYGVLSTNPHWVVAADEKTVSICYGGGITTSDASNAYYGTAHYFGRYINALGLTGPAEFVSLGGNYATGIAPFGGGLYGMALRNPFTGLIDQGASPRYGASNATFAGGLVGAVGKLVPDRLLLFRGALTCYGTGLNGTTGARAYAGQLRGLLSEPALCGSLLSSVLPLFGASDTWQSRVKPLALPGGKQIYPMFANSQDQGFFLSADPGDWS</sequence>
<gene>
    <name evidence="1" type="ORF">SAMN05216272_101798</name>
</gene>
<keyword evidence="2" id="KW-1185">Reference proteome</keyword>
<name>A0A1G8CWC1_9PSED</name>
<dbReference type="EMBL" id="FNDS01000001">
    <property type="protein sequence ID" value="SDH49644.1"/>
    <property type="molecule type" value="Genomic_DNA"/>
</dbReference>
<organism evidence="1 2">
    <name type="scientific">Pseudomonas panipatensis</name>
    <dbReference type="NCBI Taxonomy" id="428992"/>
    <lineage>
        <taxon>Bacteria</taxon>
        <taxon>Pseudomonadati</taxon>
        <taxon>Pseudomonadota</taxon>
        <taxon>Gammaproteobacteria</taxon>
        <taxon>Pseudomonadales</taxon>
        <taxon>Pseudomonadaceae</taxon>
        <taxon>Pseudomonas</taxon>
    </lineage>
</organism>